<keyword evidence="2" id="KW-1185">Reference proteome</keyword>
<accession>A0A9X1VB19</accession>
<dbReference type="RefSeq" id="WP_241716120.1">
    <property type="nucleotide sequence ID" value="NZ_JALBUF010000014.1"/>
</dbReference>
<proteinExistence type="predicted"/>
<evidence type="ECO:0000313" key="2">
    <source>
        <dbReference type="Proteomes" id="UP001139263"/>
    </source>
</evidence>
<protein>
    <submittedName>
        <fullName evidence="1">Uncharacterized protein</fullName>
    </submittedName>
</protein>
<comment type="caution">
    <text evidence="1">The sequence shown here is derived from an EMBL/GenBank/DDBJ whole genome shotgun (WGS) entry which is preliminary data.</text>
</comment>
<sequence length="94" mass="10728">MEMDEVHINEPYAVYGPGTVEYGRNVFVAEHAWLSLATEHALVTVGDNTQLGRFFTIAAVIIAPQEFEIQRQCYLCLYVNNNLLCYLANWNCQI</sequence>
<name>A0A9X1VB19_9BACL</name>
<gene>
    <name evidence="1" type="ORF">MM817_02737</name>
</gene>
<dbReference type="EMBL" id="JALBUF010000014">
    <property type="protein sequence ID" value="MCI0184440.1"/>
    <property type="molecule type" value="Genomic_DNA"/>
</dbReference>
<reference evidence="1" key="1">
    <citation type="submission" date="2022-03" db="EMBL/GenBank/DDBJ databases">
        <title>Draft Genome Sequence of Firmicute Strain S0AB, a Heterotrophic Iron/Sulfur-Oxidizing Extreme Acidophile.</title>
        <authorList>
            <person name="Vergara E."/>
            <person name="Pakostova E."/>
            <person name="Johnson D.B."/>
            <person name="Holmes D.S."/>
        </authorList>
    </citation>
    <scope>NUCLEOTIDE SEQUENCE</scope>
    <source>
        <strain evidence="1">S0AB</strain>
    </source>
</reference>
<evidence type="ECO:0000313" key="1">
    <source>
        <dbReference type="EMBL" id="MCI0184440.1"/>
    </source>
</evidence>
<organism evidence="1 2">
    <name type="scientific">Sulfoacidibacillus ferrooxidans</name>
    <dbReference type="NCBI Taxonomy" id="2005001"/>
    <lineage>
        <taxon>Bacteria</taxon>
        <taxon>Bacillati</taxon>
        <taxon>Bacillota</taxon>
        <taxon>Bacilli</taxon>
        <taxon>Bacillales</taxon>
        <taxon>Alicyclobacillaceae</taxon>
        <taxon>Sulfoacidibacillus</taxon>
    </lineage>
</organism>
<dbReference type="Proteomes" id="UP001139263">
    <property type="component" value="Unassembled WGS sequence"/>
</dbReference>
<dbReference type="AlphaFoldDB" id="A0A9X1VB19"/>